<reference evidence="1 2" key="1">
    <citation type="submission" date="2020-08" db="EMBL/GenBank/DDBJ databases">
        <title>Genomic Encyclopedia of Type Strains, Phase IV (KMG-IV): sequencing the most valuable type-strain genomes for metagenomic binning, comparative biology and taxonomic classification.</title>
        <authorList>
            <person name="Goeker M."/>
        </authorList>
    </citation>
    <scope>NUCLEOTIDE SEQUENCE [LARGE SCALE GENOMIC DNA]</scope>
    <source>
        <strain evidence="1 2">DSM 5391</strain>
    </source>
</reference>
<dbReference type="RefSeq" id="WP_184522491.1">
    <property type="nucleotide sequence ID" value="NZ_JACHGK010000001.1"/>
</dbReference>
<comment type="caution">
    <text evidence="1">The sequence shown here is derived from an EMBL/GenBank/DDBJ whole genome shotgun (WGS) entry which is preliminary data.</text>
</comment>
<keyword evidence="2" id="KW-1185">Reference proteome</keyword>
<organism evidence="1 2">
    <name type="scientific">Bacillus benzoevorans</name>
    <dbReference type="NCBI Taxonomy" id="1456"/>
    <lineage>
        <taxon>Bacteria</taxon>
        <taxon>Bacillati</taxon>
        <taxon>Bacillota</taxon>
        <taxon>Bacilli</taxon>
        <taxon>Bacillales</taxon>
        <taxon>Bacillaceae</taxon>
        <taxon>Bacillus</taxon>
    </lineage>
</organism>
<name>A0A7X0HNA6_9BACI</name>
<dbReference type="Pfam" id="PF12669">
    <property type="entry name" value="FeoB_associated"/>
    <property type="match status" value="1"/>
</dbReference>
<dbReference type="AlphaFoldDB" id="A0A7X0HNA6"/>
<dbReference type="Proteomes" id="UP000531594">
    <property type="component" value="Unassembled WGS sequence"/>
</dbReference>
<gene>
    <name evidence="1" type="ORF">HNR53_000535</name>
</gene>
<sequence>MTSTIVVGIIFAALLFLAGKKAFSNMKNNQCNCGTSCSDQDKCHTAKR</sequence>
<evidence type="ECO:0000313" key="1">
    <source>
        <dbReference type="EMBL" id="MBB6443947.1"/>
    </source>
</evidence>
<evidence type="ECO:0000313" key="2">
    <source>
        <dbReference type="Proteomes" id="UP000531594"/>
    </source>
</evidence>
<proteinExistence type="predicted"/>
<dbReference type="EMBL" id="JACHGK010000001">
    <property type="protein sequence ID" value="MBB6443947.1"/>
    <property type="molecule type" value="Genomic_DNA"/>
</dbReference>
<protein>
    <submittedName>
        <fullName evidence="1">Uncharacterized BrkB/YihY/UPF0761 family membrane protein</fullName>
    </submittedName>
</protein>
<accession>A0A7X0HNA6</accession>